<dbReference type="CDD" id="cd00082">
    <property type="entry name" value="HisKA"/>
    <property type="match status" value="1"/>
</dbReference>
<dbReference type="SUPFAM" id="SSF55874">
    <property type="entry name" value="ATPase domain of HSP90 chaperone/DNA topoisomerase II/histidine kinase"/>
    <property type="match status" value="1"/>
</dbReference>
<dbReference type="EC" id="2.7.13.3" evidence="3"/>
<organism evidence="17 18">
    <name type="scientific">Candidatus Oscillibacter excrementigallinarum</name>
    <dbReference type="NCBI Taxonomy" id="2838716"/>
    <lineage>
        <taxon>Bacteria</taxon>
        <taxon>Bacillati</taxon>
        <taxon>Bacillota</taxon>
        <taxon>Clostridia</taxon>
        <taxon>Eubacteriales</taxon>
        <taxon>Oscillospiraceae</taxon>
        <taxon>Oscillibacter</taxon>
    </lineage>
</organism>
<reference evidence="17" key="1">
    <citation type="journal article" date="2021" name="PeerJ">
        <title>Extensive microbial diversity within the chicken gut microbiome revealed by metagenomics and culture.</title>
        <authorList>
            <person name="Gilroy R."/>
            <person name="Ravi A."/>
            <person name="Getino M."/>
            <person name="Pursley I."/>
            <person name="Horton D.L."/>
            <person name="Alikhan N.F."/>
            <person name="Baker D."/>
            <person name="Gharbi K."/>
            <person name="Hall N."/>
            <person name="Watson M."/>
            <person name="Adriaenssens E.M."/>
            <person name="Foster-Nyarko E."/>
            <person name="Jarju S."/>
            <person name="Secka A."/>
            <person name="Antonio M."/>
            <person name="Oren A."/>
            <person name="Chaudhuri R.R."/>
            <person name="La Ragione R."/>
            <person name="Hildebrand F."/>
            <person name="Pallen M.J."/>
        </authorList>
    </citation>
    <scope>NUCLEOTIDE SEQUENCE</scope>
    <source>
        <strain evidence="17">ChiBcec18-1249</strain>
    </source>
</reference>
<feature type="transmembrane region" description="Helical" evidence="14">
    <location>
        <begin position="183"/>
        <end position="206"/>
    </location>
</feature>
<keyword evidence="7 14" id="KW-0812">Transmembrane</keyword>
<dbReference type="InterPro" id="IPR036890">
    <property type="entry name" value="HATPase_C_sf"/>
</dbReference>
<evidence type="ECO:0000256" key="7">
    <source>
        <dbReference type="ARBA" id="ARBA00022692"/>
    </source>
</evidence>
<comment type="subcellular location">
    <subcellularLocation>
        <location evidence="2">Cell membrane</location>
        <topology evidence="2">Multi-pass membrane protein</topology>
    </subcellularLocation>
</comment>
<evidence type="ECO:0000259" key="15">
    <source>
        <dbReference type="PROSITE" id="PS50109"/>
    </source>
</evidence>
<dbReference type="PANTHER" id="PTHR45528">
    <property type="entry name" value="SENSOR HISTIDINE KINASE CPXA"/>
    <property type="match status" value="1"/>
</dbReference>
<dbReference type="SMART" id="SM00387">
    <property type="entry name" value="HATPase_c"/>
    <property type="match status" value="1"/>
</dbReference>
<dbReference type="InterPro" id="IPR050398">
    <property type="entry name" value="HssS/ArlS-like"/>
</dbReference>
<dbReference type="InterPro" id="IPR003661">
    <property type="entry name" value="HisK_dim/P_dom"/>
</dbReference>
<dbReference type="PROSITE" id="PS50109">
    <property type="entry name" value="HIS_KIN"/>
    <property type="match status" value="1"/>
</dbReference>
<dbReference type="InterPro" id="IPR036097">
    <property type="entry name" value="HisK_dim/P_sf"/>
</dbReference>
<gene>
    <name evidence="17" type="ORF">H9787_06250</name>
</gene>
<keyword evidence="13 14" id="KW-0472">Membrane</keyword>
<dbReference type="InterPro" id="IPR005467">
    <property type="entry name" value="His_kinase_dom"/>
</dbReference>
<accession>A0A9D2RS24</accession>
<dbReference type="SUPFAM" id="SSF47384">
    <property type="entry name" value="Homodimeric domain of signal transducing histidine kinase"/>
    <property type="match status" value="1"/>
</dbReference>
<feature type="transmembrane region" description="Helical" evidence="14">
    <location>
        <begin position="39"/>
        <end position="60"/>
    </location>
</feature>
<dbReference type="Gene3D" id="1.10.287.130">
    <property type="match status" value="1"/>
</dbReference>
<dbReference type="EMBL" id="DWZJ01000051">
    <property type="protein sequence ID" value="HJB13296.1"/>
    <property type="molecule type" value="Genomic_DNA"/>
</dbReference>
<dbReference type="Proteomes" id="UP000823824">
    <property type="component" value="Unassembled WGS sequence"/>
</dbReference>
<evidence type="ECO:0000256" key="10">
    <source>
        <dbReference type="ARBA" id="ARBA00022840"/>
    </source>
</evidence>
<keyword evidence="4" id="KW-1003">Cell membrane</keyword>
<keyword evidence="9 17" id="KW-0418">Kinase</keyword>
<sequence>MAVRQEPVPYVQLTGDGASRSYDDLYGLYQRIQEMQRFYLLRAVLCVLGIAYLVSTRLLRADRRRAEARLAALTRHVPGEMWWLAAILALLTMVFSGGYNGDSPFDLWYYGWMGSSLTDALRLLALLTANTPALLVLVWALWLRHITRKNTEPDQRWSLLGALKNALLARDLKLPVQKRLRRCAAAGIFSLILIPIGASPAILSILDRVFYASYAPVWYVLLLFFLLLYILLFCWTIFSYRHITRTARDIGLLADQVTAIRDGDLETPLDLPADADLRQTAEQLNDIQAGLHRALAEQTRSERMKVELISNVSHDLKTPLTSVLSYAELLRQEPLEGAAADYARIIDEKAHRLSAMVQDVFEVSKAASGQLPVQLERLDFAKLLRQTLADLEGPISQSGLTFKVDLPEQAVMITADGRRLYRVFQNLIDNALKYALEGSRIYLTLKTAEGRAVASLRNTSREELPDGVDLTARFVRGDASRTDGGSGLGLSIASSFTEACGGAFRVETLADLFTAVVSFPLADGE</sequence>
<evidence type="ECO:0000256" key="4">
    <source>
        <dbReference type="ARBA" id="ARBA00022475"/>
    </source>
</evidence>
<keyword evidence="6" id="KW-0808">Transferase</keyword>
<dbReference type="GO" id="GO:0005524">
    <property type="term" value="F:ATP binding"/>
    <property type="evidence" value="ECO:0007669"/>
    <property type="project" value="UniProtKB-KW"/>
</dbReference>
<dbReference type="Pfam" id="PF02518">
    <property type="entry name" value="HATPase_c"/>
    <property type="match status" value="1"/>
</dbReference>
<evidence type="ECO:0000313" key="18">
    <source>
        <dbReference type="Proteomes" id="UP000823824"/>
    </source>
</evidence>
<evidence type="ECO:0000256" key="8">
    <source>
        <dbReference type="ARBA" id="ARBA00022741"/>
    </source>
</evidence>
<dbReference type="InterPro" id="IPR003660">
    <property type="entry name" value="HAMP_dom"/>
</dbReference>
<feature type="domain" description="Histidine kinase" evidence="15">
    <location>
        <begin position="311"/>
        <end position="523"/>
    </location>
</feature>
<feature type="transmembrane region" description="Helical" evidence="14">
    <location>
        <begin position="218"/>
        <end position="238"/>
    </location>
</feature>
<evidence type="ECO:0000256" key="12">
    <source>
        <dbReference type="ARBA" id="ARBA00023012"/>
    </source>
</evidence>
<evidence type="ECO:0000256" key="11">
    <source>
        <dbReference type="ARBA" id="ARBA00022989"/>
    </source>
</evidence>
<feature type="transmembrane region" description="Helical" evidence="14">
    <location>
        <begin position="120"/>
        <end position="142"/>
    </location>
</feature>
<proteinExistence type="predicted"/>
<evidence type="ECO:0000256" key="14">
    <source>
        <dbReference type="SAM" id="Phobius"/>
    </source>
</evidence>
<dbReference type="AlphaFoldDB" id="A0A9D2RS24"/>
<keyword evidence="8" id="KW-0547">Nucleotide-binding</keyword>
<reference evidence="17" key="2">
    <citation type="submission" date="2021-04" db="EMBL/GenBank/DDBJ databases">
        <authorList>
            <person name="Gilroy R."/>
        </authorList>
    </citation>
    <scope>NUCLEOTIDE SEQUENCE</scope>
    <source>
        <strain evidence="17">ChiBcec18-1249</strain>
    </source>
</reference>
<dbReference type="GO" id="GO:0000155">
    <property type="term" value="F:phosphorelay sensor kinase activity"/>
    <property type="evidence" value="ECO:0007669"/>
    <property type="project" value="InterPro"/>
</dbReference>
<feature type="transmembrane region" description="Helical" evidence="14">
    <location>
        <begin position="81"/>
        <end position="100"/>
    </location>
</feature>
<evidence type="ECO:0000256" key="6">
    <source>
        <dbReference type="ARBA" id="ARBA00022679"/>
    </source>
</evidence>
<name>A0A9D2RS24_9FIRM</name>
<evidence type="ECO:0000256" key="3">
    <source>
        <dbReference type="ARBA" id="ARBA00012438"/>
    </source>
</evidence>
<keyword evidence="11 14" id="KW-1133">Transmembrane helix</keyword>
<dbReference type="PROSITE" id="PS50885">
    <property type="entry name" value="HAMP"/>
    <property type="match status" value="1"/>
</dbReference>
<dbReference type="GO" id="GO:0005886">
    <property type="term" value="C:plasma membrane"/>
    <property type="evidence" value="ECO:0007669"/>
    <property type="project" value="UniProtKB-SubCell"/>
</dbReference>
<protein>
    <recommendedName>
        <fullName evidence="3">histidine kinase</fullName>
        <ecNumber evidence="3">2.7.13.3</ecNumber>
    </recommendedName>
</protein>
<keyword evidence="12" id="KW-0902">Two-component regulatory system</keyword>
<dbReference type="FunFam" id="1.10.287.130:FF:000001">
    <property type="entry name" value="Two-component sensor histidine kinase"/>
    <property type="match status" value="1"/>
</dbReference>
<comment type="catalytic activity">
    <reaction evidence="1">
        <text>ATP + protein L-histidine = ADP + protein N-phospho-L-histidine.</text>
        <dbReference type="EC" id="2.7.13.3"/>
    </reaction>
</comment>
<comment type="caution">
    <text evidence="17">The sequence shown here is derived from an EMBL/GenBank/DDBJ whole genome shotgun (WGS) entry which is preliminary data.</text>
</comment>
<dbReference type="InterPro" id="IPR003594">
    <property type="entry name" value="HATPase_dom"/>
</dbReference>
<keyword evidence="10" id="KW-0067">ATP-binding</keyword>
<evidence type="ECO:0000313" key="17">
    <source>
        <dbReference type="EMBL" id="HJB13296.1"/>
    </source>
</evidence>
<feature type="domain" description="HAMP" evidence="16">
    <location>
        <begin position="244"/>
        <end position="296"/>
    </location>
</feature>
<dbReference type="PANTHER" id="PTHR45528:SF1">
    <property type="entry name" value="SENSOR HISTIDINE KINASE CPXA"/>
    <property type="match status" value="1"/>
</dbReference>
<dbReference type="Gene3D" id="3.30.565.10">
    <property type="entry name" value="Histidine kinase-like ATPase, C-terminal domain"/>
    <property type="match status" value="1"/>
</dbReference>
<dbReference type="SMART" id="SM00388">
    <property type="entry name" value="HisKA"/>
    <property type="match status" value="1"/>
</dbReference>
<dbReference type="Pfam" id="PF00512">
    <property type="entry name" value="HisKA"/>
    <property type="match status" value="1"/>
</dbReference>
<keyword evidence="5" id="KW-0597">Phosphoprotein</keyword>
<evidence type="ECO:0000256" key="2">
    <source>
        <dbReference type="ARBA" id="ARBA00004651"/>
    </source>
</evidence>
<evidence type="ECO:0000256" key="9">
    <source>
        <dbReference type="ARBA" id="ARBA00022777"/>
    </source>
</evidence>
<evidence type="ECO:0000259" key="16">
    <source>
        <dbReference type="PROSITE" id="PS50885"/>
    </source>
</evidence>
<evidence type="ECO:0000256" key="5">
    <source>
        <dbReference type="ARBA" id="ARBA00022553"/>
    </source>
</evidence>
<evidence type="ECO:0000256" key="13">
    <source>
        <dbReference type="ARBA" id="ARBA00023136"/>
    </source>
</evidence>
<evidence type="ECO:0000256" key="1">
    <source>
        <dbReference type="ARBA" id="ARBA00000085"/>
    </source>
</evidence>